<sequence>MNPLESRNGFSIVTAIFILLVLAVLGVFMVTLSGVQSRTSLWALQGARAYHAARSGLEWGGSQAVVNNACNALSTLTVNGFTVTLGCQAEGPFTEGGQSYFVYRLSSLAEWGSYGNNMYVSRQLSSRVTGAAP</sequence>
<dbReference type="AlphaFoldDB" id="A0A5K7Z3E0"/>
<name>A0A5K7Z3E0_9BACT</name>
<evidence type="ECO:0000256" key="1">
    <source>
        <dbReference type="SAM" id="Phobius"/>
    </source>
</evidence>
<organism evidence="2 3">
    <name type="scientific">Desulfosarcina widdelii</name>
    <dbReference type="NCBI Taxonomy" id="947919"/>
    <lineage>
        <taxon>Bacteria</taxon>
        <taxon>Pseudomonadati</taxon>
        <taxon>Thermodesulfobacteriota</taxon>
        <taxon>Desulfobacteria</taxon>
        <taxon>Desulfobacterales</taxon>
        <taxon>Desulfosarcinaceae</taxon>
        <taxon>Desulfosarcina</taxon>
    </lineage>
</organism>
<keyword evidence="1" id="KW-0472">Membrane</keyword>
<reference evidence="2 3" key="1">
    <citation type="submission" date="2019-11" db="EMBL/GenBank/DDBJ databases">
        <title>Comparative genomics of hydrocarbon-degrading Desulfosarcina strains.</title>
        <authorList>
            <person name="Watanabe M."/>
            <person name="Kojima H."/>
            <person name="Fukui M."/>
        </authorList>
    </citation>
    <scope>NUCLEOTIDE SEQUENCE [LARGE SCALE GENOMIC DNA]</scope>
    <source>
        <strain evidence="2 3">PP31</strain>
    </source>
</reference>
<keyword evidence="3" id="KW-1185">Reference proteome</keyword>
<keyword evidence="1" id="KW-1133">Transmembrane helix</keyword>
<evidence type="ECO:0000313" key="3">
    <source>
        <dbReference type="Proteomes" id="UP000427769"/>
    </source>
</evidence>
<dbReference type="KEGG" id="dwd:DSCW_21960"/>
<gene>
    <name evidence="2" type="ORF">DSCW_21960</name>
</gene>
<protein>
    <recommendedName>
        <fullName evidence="4">MSHA biogenesis protein MshP</fullName>
    </recommendedName>
</protein>
<dbReference type="OrthoDB" id="8536494at2"/>
<dbReference type="EMBL" id="AP021875">
    <property type="protein sequence ID" value="BBO74779.1"/>
    <property type="molecule type" value="Genomic_DNA"/>
</dbReference>
<keyword evidence="1" id="KW-0812">Transmembrane</keyword>
<evidence type="ECO:0000313" key="2">
    <source>
        <dbReference type="EMBL" id="BBO74779.1"/>
    </source>
</evidence>
<evidence type="ECO:0008006" key="4">
    <source>
        <dbReference type="Google" id="ProtNLM"/>
    </source>
</evidence>
<dbReference type="RefSeq" id="WP_155303763.1">
    <property type="nucleotide sequence ID" value="NZ_AP021875.1"/>
</dbReference>
<dbReference type="Proteomes" id="UP000427769">
    <property type="component" value="Chromosome"/>
</dbReference>
<proteinExistence type="predicted"/>
<accession>A0A5K7Z3E0</accession>
<feature type="transmembrane region" description="Helical" evidence="1">
    <location>
        <begin position="12"/>
        <end position="32"/>
    </location>
</feature>